<comment type="similarity">
    <text evidence="2 6">Belongs to the peroxisomal membrane protein PXMP2/4 family.</text>
</comment>
<dbReference type="PANTHER" id="PTHR11266">
    <property type="entry name" value="PEROXISOMAL MEMBRANE PROTEIN 2, PXMP2 MPV17"/>
    <property type="match status" value="1"/>
</dbReference>
<comment type="subcellular location">
    <subcellularLocation>
        <location evidence="1">Membrane</location>
        <topology evidence="1">Multi-pass membrane protein</topology>
    </subcellularLocation>
</comment>
<keyword evidence="4 6" id="KW-1133">Transmembrane helix</keyword>
<sequence>MMNAVAWGRSICAVGLAWGAGDIMCQSIEKNGSLNELDKKRTIDFILVGGLLLGPANHAFELWVEQTFPGIALRQICKKVLTRVFIAPGFLTLSFGAVAFIKGDDIQNAVLLNVFPAWCTGSLFWPLASAFAYRFVPLTARPAFGSALGAIWSTYLSFMAHRKHDSHSTNTTISSSVVDKNNTASQKSSSSSSSRITKTPVAR</sequence>
<evidence type="ECO:0000256" key="8">
    <source>
        <dbReference type="SAM" id="SignalP"/>
    </source>
</evidence>
<dbReference type="InterPro" id="IPR007248">
    <property type="entry name" value="Mpv17_PMP22"/>
</dbReference>
<feature type="transmembrane region" description="Helical" evidence="6">
    <location>
        <begin position="84"/>
        <end position="103"/>
    </location>
</feature>
<gene>
    <name evidence="9" type="ORF">ALAG00032_LOCUS10642</name>
</gene>
<organism evidence="9">
    <name type="scientific">Aureoumbra lagunensis</name>
    <dbReference type="NCBI Taxonomy" id="44058"/>
    <lineage>
        <taxon>Eukaryota</taxon>
        <taxon>Sar</taxon>
        <taxon>Stramenopiles</taxon>
        <taxon>Ochrophyta</taxon>
        <taxon>Pelagophyceae</taxon>
        <taxon>Pelagomonadales</taxon>
        <taxon>Aureoumbra</taxon>
    </lineage>
</organism>
<evidence type="ECO:0000256" key="2">
    <source>
        <dbReference type="ARBA" id="ARBA00006824"/>
    </source>
</evidence>
<evidence type="ECO:0000256" key="5">
    <source>
        <dbReference type="ARBA" id="ARBA00023136"/>
    </source>
</evidence>
<accession>A0A7S3K1N3</accession>
<feature type="signal peptide" evidence="8">
    <location>
        <begin position="1"/>
        <end position="19"/>
    </location>
</feature>
<keyword evidence="3 6" id="KW-0812">Transmembrane</keyword>
<evidence type="ECO:0000256" key="3">
    <source>
        <dbReference type="ARBA" id="ARBA00022692"/>
    </source>
</evidence>
<keyword evidence="8" id="KW-0732">Signal</keyword>
<evidence type="ECO:0000313" key="9">
    <source>
        <dbReference type="EMBL" id="CAE0369878.1"/>
    </source>
</evidence>
<evidence type="ECO:0000256" key="4">
    <source>
        <dbReference type="ARBA" id="ARBA00022989"/>
    </source>
</evidence>
<dbReference type="GO" id="GO:0016020">
    <property type="term" value="C:membrane"/>
    <property type="evidence" value="ECO:0007669"/>
    <property type="project" value="UniProtKB-SubCell"/>
</dbReference>
<dbReference type="Pfam" id="PF04117">
    <property type="entry name" value="Mpv17_PMP22"/>
    <property type="match status" value="1"/>
</dbReference>
<reference evidence="9" key="1">
    <citation type="submission" date="2021-01" db="EMBL/GenBank/DDBJ databases">
        <authorList>
            <person name="Corre E."/>
            <person name="Pelletier E."/>
            <person name="Niang G."/>
            <person name="Scheremetjew M."/>
            <person name="Finn R."/>
            <person name="Kale V."/>
            <person name="Holt S."/>
            <person name="Cochrane G."/>
            <person name="Meng A."/>
            <person name="Brown T."/>
            <person name="Cohen L."/>
        </authorList>
    </citation>
    <scope>NUCLEOTIDE SEQUENCE</scope>
    <source>
        <strain evidence="9">CCMP1510</strain>
    </source>
</reference>
<dbReference type="AlphaFoldDB" id="A0A7S3K1N3"/>
<evidence type="ECO:0000256" key="7">
    <source>
        <dbReference type="SAM" id="MobiDB-lite"/>
    </source>
</evidence>
<name>A0A7S3K1N3_9STRA</name>
<protein>
    <submittedName>
        <fullName evidence="9">Uncharacterized protein</fullName>
    </submittedName>
</protein>
<feature type="region of interest" description="Disordered" evidence="7">
    <location>
        <begin position="167"/>
        <end position="203"/>
    </location>
</feature>
<dbReference type="EMBL" id="HBIJ01015966">
    <property type="protein sequence ID" value="CAE0369878.1"/>
    <property type="molecule type" value="Transcribed_RNA"/>
</dbReference>
<proteinExistence type="inferred from homology"/>
<dbReference type="GO" id="GO:0005737">
    <property type="term" value="C:cytoplasm"/>
    <property type="evidence" value="ECO:0007669"/>
    <property type="project" value="TreeGrafter"/>
</dbReference>
<feature type="transmembrane region" description="Helical" evidence="6">
    <location>
        <begin position="115"/>
        <end position="136"/>
    </location>
</feature>
<feature type="compositionally biased region" description="Polar residues" evidence="7">
    <location>
        <begin position="168"/>
        <end position="187"/>
    </location>
</feature>
<keyword evidence="5 6" id="KW-0472">Membrane</keyword>
<evidence type="ECO:0000256" key="1">
    <source>
        <dbReference type="ARBA" id="ARBA00004141"/>
    </source>
</evidence>
<evidence type="ECO:0000256" key="6">
    <source>
        <dbReference type="RuleBase" id="RU363053"/>
    </source>
</evidence>
<feature type="chain" id="PRO_5030616129" evidence="8">
    <location>
        <begin position="20"/>
        <end position="203"/>
    </location>
</feature>
<dbReference type="PANTHER" id="PTHR11266:SF17">
    <property type="entry name" value="PROTEIN MPV17"/>
    <property type="match status" value="1"/>
</dbReference>